<proteinExistence type="predicted"/>
<dbReference type="Proteomes" id="UP000253816">
    <property type="component" value="Unassembled WGS sequence"/>
</dbReference>
<dbReference type="EMBL" id="QQBG01000011">
    <property type="protein sequence ID" value="RDB31590.1"/>
    <property type="molecule type" value="Genomic_DNA"/>
</dbReference>
<feature type="transmembrane region" description="Helical" evidence="1">
    <location>
        <begin position="223"/>
        <end position="250"/>
    </location>
</feature>
<comment type="caution">
    <text evidence="2">The sequence shown here is derived from an EMBL/GenBank/DDBJ whole genome shotgun (WGS) entry which is preliminary data.</text>
</comment>
<dbReference type="RefSeq" id="WP_114544264.1">
    <property type="nucleotide sequence ID" value="NZ_QQBG01000011.1"/>
</dbReference>
<keyword evidence="1" id="KW-1133">Transmembrane helix</keyword>
<accession>A0A369KDQ7</accession>
<keyword evidence="1" id="KW-0472">Membrane</keyword>
<evidence type="ECO:0000313" key="3">
    <source>
        <dbReference type="Proteomes" id="UP000253816"/>
    </source>
</evidence>
<keyword evidence="1" id="KW-0812">Transmembrane</keyword>
<feature type="transmembrane region" description="Helical" evidence="1">
    <location>
        <begin position="338"/>
        <end position="357"/>
    </location>
</feature>
<sequence length="369" mass="41354">MVPFWFRFSRSLFLTRPSCLVTLSLGVSLFLSTLVHSLAEGVGKKWFRALSLSFPPLLVQVPYSSQEEFACVLDKIGSVKLFPFRREAVSCFSLSSSVCHDALIINKSFQLGSLKEGELLVPKSWTHTQIGDVLSLQFLESGKRVEGCVTGFFSDFPGLTDDLILAEWPGALPSCVFACFPPLYQIQPFKKLLREKLPPTCSLSSLDEHPVYGDWIQSLFYDYFLVSCLIGAILCLGLVNTFLCTFLLLLQKKKEIALIRIMGGSYQKVLVSFLSWVGICFLCSFSIAFASCFFILEWVMKRSTSATQWIGSLLGLPEVSIGDLLQEIQLIPLSSKTLMLFLFIVGLGVCLPVFFFCRRSPEELLRSDR</sequence>
<dbReference type="AlphaFoldDB" id="A0A369KDQ7"/>
<reference evidence="2 3" key="1">
    <citation type="submission" date="2018-07" db="EMBL/GenBank/DDBJ databases">
        <title>Comparative genomics of the Candidatus Parilichlamydiaceae reveals evidence of convergent evolution and genome reduction in the phylum Chlamydiae.</title>
        <authorList>
            <person name="Taylor-Brown A."/>
            <person name="Polkinghorne A."/>
        </authorList>
    </citation>
    <scope>NUCLEOTIDE SEQUENCE [LARGE SCALE GENOMIC DNA]</scope>
    <source>
        <strain evidence="2 3">Hat2</strain>
    </source>
</reference>
<gene>
    <name evidence="2" type="ORF">HAT2_00303</name>
</gene>
<name>A0A369KDQ7_9BACT</name>
<feature type="transmembrane region" description="Helical" evidence="1">
    <location>
        <begin position="270"/>
        <end position="296"/>
    </location>
</feature>
<evidence type="ECO:0000313" key="2">
    <source>
        <dbReference type="EMBL" id="RDB31590.1"/>
    </source>
</evidence>
<keyword evidence="3" id="KW-1185">Reference proteome</keyword>
<protein>
    <submittedName>
        <fullName evidence="2">Uncharacterized protein</fullName>
    </submittedName>
</protein>
<organism evidence="2 3">
    <name type="scientific">Candidatus Similichlamydia laticola</name>
    <dbReference type="NCBI Taxonomy" id="2170265"/>
    <lineage>
        <taxon>Bacteria</taxon>
        <taxon>Pseudomonadati</taxon>
        <taxon>Chlamydiota</taxon>
        <taxon>Chlamydiia</taxon>
        <taxon>Parachlamydiales</taxon>
        <taxon>Candidatus Parilichlamydiaceae</taxon>
        <taxon>Candidatus Similichlamydia</taxon>
    </lineage>
</organism>
<dbReference type="OrthoDB" id="22334at2"/>
<evidence type="ECO:0000256" key="1">
    <source>
        <dbReference type="SAM" id="Phobius"/>
    </source>
</evidence>